<sequence length="914" mass="98250">MRVWLFRIIGLVALLAFAAVAFVWLLFAAPMFSDMRRNLVEGVLSEQIGRPLLVNDDVSVALGRISHIYVGGVVIPSQTMPDSPLVKLNLLELELDIAALTSGRLHFDNLVVEGLQANILTAADGTTSWRKDRPTPRPLSEEPVSADDQKDVASADSIDESDTESSGILNFLSDKNVSFTSIGLNIDDKVSGFSFVFDLQSLALEQVDNGQRTKVSGSGSVNGQGFQIEGDYPHAAPFTTRASFGEMTVSYDGEPFSEDEGGGYRAVLEMDTGEFGDFLDVIGLERVLEGNGQLQAELVSQDALKIEAFTTTVSLEDGQKLEAEGSIDDLYIAQGVDLLFNARLHPEGQPPPAAKSIQELKFTGFEMHMVGSLASFEFEKLLFQTNAFDQGLDVIGPASIESIRRMPDGRLAMLGIALQAGPIEEPVLKAEGEILDLLQLQDVTFDGVLNGPAKLILPNLDKDYVDQFGGIKADFNISNAGGPVSLNRFNATTYGTDLWALDLALSVNELKGLAGLDFDVELDVDDGAQFLTALNLQPVEIGSLAIDADTSKKGEDFDAAIQFEAGSSHLLAALDAQFPEGASVVRGNITSEKLDLNDLKNLTAVLDQLKSLVGEATKEPEAEVQPLVLPKETDVQLLVFPKEKGKPADLLDVRRVLQEADVEVQIEFKEIVGQQGVTSVSSQLSAKEGTVDFGPLQMAYGGGNFSLRAVMDMVDSPDWLSLSGSTSGWEFGEILDELGIGIDAYGRLSGEFNVSGSTTTGKAFINSMRGSASLSMSQGYISTSLLELAGLGIFPWLFSEEFRQGYTDITCVVAPVDIQAGQVSSNSIVIETGSVQLVAKGQVDWLNDSIAIRAEPRRVGKPLSRSAWPFDVTGQLSSPKFKLDVGGSRNKAPEGADAMPIDRQPCLPDINQLQ</sequence>
<evidence type="ECO:0000256" key="1">
    <source>
        <dbReference type="SAM" id="MobiDB-lite"/>
    </source>
</evidence>
<dbReference type="Pfam" id="PF05170">
    <property type="entry name" value="AsmA"/>
    <property type="match status" value="1"/>
</dbReference>
<dbReference type="STRING" id="1715692.RUE5091_04037"/>
<dbReference type="OrthoDB" id="7694125at2"/>
<evidence type="ECO:0000313" key="4">
    <source>
        <dbReference type="Proteomes" id="UP000051260"/>
    </source>
</evidence>
<feature type="region of interest" description="Disordered" evidence="1">
    <location>
        <begin position="126"/>
        <end position="163"/>
    </location>
</feature>
<gene>
    <name evidence="3" type="ORF">RUE5091_04037</name>
</gene>
<dbReference type="PANTHER" id="PTHR30441">
    <property type="entry name" value="DUF748 DOMAIN-CONTAINING PROTEIN"/>
    <property type="match status" value="1"/>
</dbReference>
<evidence type="ECO:0000259" key="2">
    <source>
        <dbReference type="Pfam" id="PF05170"/>
    </source>
</evidence>
<keyword evidence="4" id="KW-1185">Reference proteome</keyword>
<name>A0A0N7MAV7_9RHOB</name>
<accession>A0A0N7MAV7</accession>
<organism evidence="3 4">
    <name type="scientific">Ruegeria denitrificans</name>
    <dbReference type="NCBI Taxonomy" id="1715692"/>
    <lineage>
        <taxon>Bacteria</taxon>
        <taxon>Pseudomonadati</taxon>
        <taxon>Pseudomonadota</taxon>
        <taxon>Alphaproteobacteria</taxon>
        <taxon>Rhodobacterales</taxon>
        <taxon>Roseobacteraceae</taxon>
        <taxon>Ruegeria</taxon>
    </lineage>
</organism>
<dbReference type="EMBL" id="CYUD01000016">
    <property type="protein sequence ID" value="CUK16777.1"/>
    <property type="molecule type" value="Genomic_DNA"/>
</dbReference>
<protein>
    <submittedName>
        <fullName evidence="3">Putative assembly protein</fullName>
    </submittedName>
</protein>
<dbReference type="AlphaFoldDB" id="A0A0N7MAV7"/>
<dbReference type="InterPro" id="IPR007844">
    <property type="entry name" value="AsmA"/>
</dbReference>
<feature type="region of interest" description="Disordered" evidence="1">
    <location>
        <begin position="881"/>
        <end position="914"/>
    </location>
</feature>
<dbReference type="InterPro" id="IPR052894">
    <property type="entry name" value="AsmA-related"/>
</dbReference>
<dbReference type="PANTHER" id="PTHR30441:SF4">
    <property type="entry name" value="PROTEIN ASMA"/>
    <property type="match status" value="1"/>
</dbReference>
<reference evidence="4" key="1">
    <citation type="submission" date="2015-09" db="EMBL/GenBank/DDBJ databases">
        <authorList>
            <person name="Rodrigo-Torres L."/>
            <person name="Arahal D.R."/>
        </authorList>
    </citation>
    <scope>NUCLEOTIDE SEQUENCE [LARGE SCALE GENOMIC DNA]</scope>
    <source>
        <strain evidence="4">CECT 5091</strain>
    </source>
</reference>
<evidence type="ECO:0000313" key="3">
    <source>
        <dbReference type="EMBL" id="CUK16777.1"/>
    </source>
</evidence>
<proteinExistence type="predicted"/>
<dbReference type="GO" id="GO:0005886">
    <property type="term" value="C:plasma membrane"/>
    <property type="evidence" value="ECO:0007669"/>
    <property type="project" value="TreeGrafter"/>
</dbReference>
<dbReference type="RefSeq" id="WP_082643734.1">
    <property type="nucleotide sequence ID" value="NZ_CYUD01000016.1"/>
</dbReference>
<feature type="domain" description="AsmA" evidence="2">
    <location>
        <begin position="577"/>
        <end position="826"/>
    </location>
</feature>
<dbReference type="GO" id="GO:0090313">
    <property type="term" value="P:regulation of protein targeting to membrane"/>
    <property type="evidence" value="ECO:0007669"/>
    <property type="project" value="TreeGrafter"/>
</dbReference>
<dbReference type="Proteomes" id="UP000051260">
    <property type="component" value="Unassembled WGS sequence"/>
</dbReference>